<keyword evidence="1" id="KW-0812">Transmembrane</keyword>
<gene>
    <name evidence="2" type="ORF">BJY26_003210</name>
</gene>
<protein>
    <submittedName>
        <fullName evidence="2">Uncharacterized protein</fullName>
    </submittedName>
</protein>
<evidence type="ECO:0000313" key="3">
    <source>
        <dbReference type="Proteomes" id="UP000539111"/>
    </source>
</evidence>
<keyword evidence="1" id="KW-0472">Membrane</keyword>
<comment type="caution">
    <text evidence="2">The sequence shown here is derived from an EMBL/GenBank/DDBJ whole genome shotgun (WGS) entry which is preliminary data.</text>
</comment>
<keyword evidence="3" id="KW-1185">Reference proteome</keyword>
<reference evidence="2 3" key="1">
    <citation type="submission" date="2020-07" db="EMBL/GenBank/DDBJ databases">
        <title>Sequencing the genomes of 1000 actinobacteria strains.</title>
        <authorList>
            <person name="Klenk H.-P."/>
        </authorList>
    </citation>
    <scope>NUCLEOTIDE SEQUENCE [LARGE SCALE GENOMIC DNA]</scope>
    <source>
        <strain evidence="2 3">DSM 26341</strain>
    </source>
</reference>
<accession>A0A7Z0D4Y3</accession>
<evidence type="ECO:0000256" key="1">
    <source>
        <dbReference type="SAM" id="Phobius"/>
    </source>
</evidence>
<name>A0A7Z0D4Y3_9MICO</name>
<dbReference type="AlphaFoldDB" id="A0A7Z0D4Y3"/>
<proteinExistence type="predicted"/>
<evidence type="ECO:0000313" key="2">
    <source>
        <dbReference type="EMBL" id="NYI68904.1"/>
    </source>
</evidence>
<dbReference type="RefSeq" id="WP_179429182.1">
    <property type="nucleotide sequence ID" value="NZ_JACBZP010000001.1"/>
</dbReference>
<dbReference type="EMBL" id="JACBZP010000001">
    <property type="protein sequence ID" value="NYI68904.1"/>
    <property type="molecule type" value="Genomic_DNA"/>
</dbReference>
<organism evidence="2 3">
    <name type="scientific">Spelaeicoccus albus</name>
    <dbReference type="NCBI Taxonomy" id="1280376"/>
    <lineage>
        <taxon>Bacteria</taxon>
        <taxon>Bacillati</taxon>
        <taxon>Actinomycetota</taxon>
        <taxon>Actinomycetes</taxon>
        <taxon>Micrococcales</taxon>
        <taxon>Brevibacteriaceae</taxon>
        <taxon>Spelaeicoccus</taxon>
    </lineage>
</organism>
<keyword evidence="1" id="KW-1133">Transmembrane helix</keyword>
<sequence length="49" mass="5522">MKSSLLLQAAEEAERQLPMPSWAFGVIAFIVFLVLLGITLSWRGISHRH</sequence>
<feature type="transmembrane region" description="Helical" evidence="1">
    <location>
        <begin position="20"/>
        <end position="42"/>
    </location>
</feature>
<dbReference type="Proteomes" id="UP000539111">
    <property type="component" value="Unassembled WGS sequence"/>
</dbReference>